<evidence type="ECO:0000256" key="9">
    <source>
        <dbReference type="SAM" id="Coils"/>
    </source>
</evidence>
<evidence type="ECO:0000259" key="11">
    <source>
        <dbReference type="Pfam" id="PF02518"/>
    </source>
</evidence>
<sequence length="378" mass="40729">MKAKRLVTPADILLSAGVFVLLFPYVYARGHVVLALTVGGVMSVALLAKKRYPIPTLIVTLILSGLVSVLLKRSYPATPGDLVALYAVGRYCGRLTSLVAVTVTLLAGFVVAEVSRAIPSYDTKNFSVLALVPLAVLAGAFVRTQRTYVLGAEDRAERAEREREEVARRRVIEERLRIARELHDIVGHALMSISVTSSVSARFVEDEPKAGREALETINAVSNSALGEIRRTLSLLRGVAEPLKRPALGLGDLPDLIEQSSSAGLPVTLHESGRRTEIPSIVGFTVYRVVQESLTNIKRHADKVTKVAVTLTFTPDSLDIAITNDGSPVEMVDRGTYGLGIQGMRERVAATGGRLNTTALPGGGFRVHARLPLKEARP</sequence>
<dbReference type="Pfam" id="PF07730">
    <property type="entry name" value="HisKA_3"/>
    <property type="match status" value="1"/>
</dbReference>
<evidence type="ECO:0000256" key="10">
    <source>
        <dbReference type="SAM" id="Phobius"/>
    </source>
</evidence>
<keyword evidence="6 13" id="KW-0418">Kinase</keyword>
<dbReference type="InterPro" id="IPR050482">
    <property type="entry name" value="Sensor_HK_TwoCompSys"/>
</dbReference>
<dbReference type="InterPro" id="IPR036890">
    <property type="entry name" value="HATPase_C_sf"/>
</dbReference>
<keyword evidence="10" id="KW-1133">Transmembrane helix</keyword>
<evidence type="ECO:0000313" key="13">
    <source>
        <dbReference type="EMBL" id="TQL97316.1"/>
    </source>
</evidence>
<dbReference type="GO" id="GO:0016020">
    <property type="term" value="C:membrane"/>
    <property type="evidence" value="ECO:0007669"/>
    <property type="project" value="InterPro"/>
</dbReference>
<evidence type="ECO:0000256" key="7">
    <source>
        <dbReference type="ARBA" id="ARBA00022840"/>
    </source>
</evidence>
<dbReference type="InterPro" id="IPR011712">
    <property type="entry name" value="Sig_transdc_His_kin_sub3_dim/P"/>
</dbReference>
<proteinExistence type="predicted"/>
<dbReference type="AlphaFoldDB" id="A0A543CJP2"/>
<dbReference type="RefSeq" id="WP_141956060.1">
    <property type="nucleotide sequence ID" value="NZ_VFOZ01000001.1"/>
</dbReference>
<comment type="catalytic activity">
    <reaction evidence="1">
        <text>ATP + protein L-histidine = ADP + protein N-phospho-L-histidine.</text>
        <dbReference type="EC" id="2.7.13.3"/>
    </reaction>
</comment>
<dbReference type="GO" id="GO:0005524">
    <property type="term" value="F:ATP binding"/>
    <property type="evidence" value="ECO:0007669"/>
    <property type="project" value="UniProtKB-KW"/>
</dbReference>
<evidence type="ECO:0000256" key="3">
    <source>
        <dbReference type="ARBA" id="ARBA00022553"/>
    </source>
</evidence>
<keyword evidence="14" id="KW-1185">Reference proteome</keyword>
<name>A0A543CJP2_9ACTN</name>
<dbReference type="InterPro" id="IPR003594">
    <property type="entry name" value="HATPase_dom"/>
</dbReference>
<feature type="domain" description="Signal transduction histidine kinase subgroup 3 dimerisation and phosphoacceptor" evidence="12">
    <location>
        <begin position="174"/>
        <end position="238"/>
    </location>
</feature>
<dbReference type="GO" id="GO:0000155">
    <property type="term" value="F:phosphorelay sensor kinase activity"/>
    <property type="evidence" value="ECO:0007669"/>
    <property type="project" value="InterPro"/>
</dbReference>
<keyword evidence="4" id="KW-0808">Transferase</keyword>
<evidence type="ECO:0000313" key="14">
    <source>
        <dbReference type="Proteomes" id="UP000316096"/>
    </source>
</evidence>
<gene>
    <name evidence="13" type="ORF">FB559_2895</name>
</gene>
<feature type="transmembrane region" description="Helical" evidence="10">
    <location>
        <begin position="91"/>
        <end position="112"/>
    </location>
</feature>
<feature type="coiled-coil region" evidence="9">
    <location>
        <begin position="149"/>
        <end position="176"/>
    </location>
</feature>
<evidence type="ECO:0000256" key="1">
    <source>
        <dbReference type="ARBA" id="ARBA00000085"/>
    </source>
</evidence>
<keyword evidence="9" id="KW-0175">Coiled coil</keyword>
<reference evidence="13 14" key="1">
    <citation type="submission" date="2019-06" db="EMBL/GenBank/DDBJ databases">
        <title>Sequencing the genomes of 1000 actinobacteria strains.</title>
        <authorList>
            <person name="Klenk H.-P."/>
        </authorList>
    </citation>
    <scope>NUCLEOTIDE SEQUENCE [LARGE SCALE GENOMIC DNA]</scope>
    <source>
        <strain evidence="13 14">DSM 102200</strain>
    </source>
</reference>
<dbReference type="OrthoDB" id="227596at2"/>
<feature type="transmembrane region" description="Helical" evidence="10">
    <location>
        <begin position="124"/>
        <end position="142"/>
    </location>
</feature>
<evidence type="ECO:0000259" key="12">
    <source>
        <dbReference type="Pfam" id="PF07730"/>
    </source>
</evidence>
<dbReference type="SUPFAM" id="SSF55874">
    <property type="entry name" value="ATPase domain of HSP90 chaperone/DNA topoisomerase II/histidine kinase"/>
    <property type="match status" value="1"/>
</dbReference>
<keyword evidence="3" id="KW-0597">Phosphoprotein</keyword>
<keyword evidence="5" id="KW-0547">Nucleotide-binding</keyword>
<dbReference type="Proteomes" id="UP000316096">
    <property type="component" value="Unassembled WGS sequence"/>
</dbReference>
<comment type="caution">
    <text evidence="13">The sequence shown here is derived from an EMBL/GenBank/DDBJ whole genome shotgun (WGS) entry which is preliminary data.</text>
</comment>
<evidence type="ECO:0000256" key="2">
    <source>
        <dbReference type="ARBA" id="ARBA00012438"/>
    </source>
</evidence>
<dbReference type="EC" id="2.7.13.3" evidence="2"/>
<evidence type="ECO:0000256" key="6">
    <source>
        <dbReference type="ARBA" id="ARBA00022777"/>
    </source>
</evidence>
<dbReference type="Gene3D" id="3.30.565.10">
    <property type="entry name" value="Histidine kinase-like ATPase, C-terminal domain"/>
    <property type="match status" value="1"/>
</dbReference>
<keyword evidence="8" id="KW-0902">Two-component regulatory system</keyword>
<evidence type="ECO:0000256" key="5">
    <source>
        <dbReference type="ARBA" id="ARBA00022741"/>
    </source>
</evidence>
<accession>A0A543CJP2</accession>
<dbReference type="PANTHER" id="PTHR24421">
    <property type="entry name" value="NITRATE/NITRITE SENSOR PROTEIN NARX-RELATED"/>
    <property type="match status" value="1"/>
</dbReference>
<evidence type="ECO:0000256" key="4">
    <source>
        <dbReference type="ARBA" id="ARBA00022679"/>
    </source>
</evidence>
<dbReference type="CDD" id="cd16917">
    <property type="entry name" value="HATPase_UhpB-NarQ-NarX-like"/>
    <property type="match status" value="1"/>
</dbReference>
<dbReference type="PANTHER" id="PTHR24421:SF10">
    <property type="entry name" value="NITRATE_NITRITE SENSOR PROTEIN NARQ"/>
    <property type="match status" value="1"/>
</dbReference>
<dbReference type="GO" id="GO:0046983">
    <property type="term" value="F:protein dimerization activity"/>
    <property type="evidence" value="ECO:0007669"/>
    <property type="project" value="InterPro"/>
</dbReference>
<dbReference type="Pfam" id="PF02518">
    <property type="entry name" value="HATPase_c"/>
    <property type="match status" value="1"/>
</dbReference>
<evidence type="ECO:0000256" key="8">
    <source>
        <dbReference type="ARBA" id="ARBA00023012"/>
    </source>
</evidence>
<feature type="transmembrane region" description="Helical" evidence="10">
    <location>
        <begin position="52"/>
        <end position="71"/>
    </location>
</feature>
<keyword evidence="10" id="KW-0812">Transmembrane</keyword>
<dbReference type="EMBL" id="VFOZ01000001">
    <property type="protein sequence ID" value="TQL97316.1"/>
    <property type="molecule type" value="Genomic_DNA"/>
</dbReference>
<dbReference type="Gene3D" id="1.20.5.1930">
    <property type="match status" value="1"/>
</dbReference>
<keyword evidence="7" id="KW-0067">ATP-binding</keyword>
<protein>
    <recommendedName>
        <fullName evidence="2">histidine kinase</fullName>
        <ecNumber evidence="2">2.7.13.3</ecNumber>
    </recommendedName>
</protein>
<feature type="domain" description="Histidine kinase/HSP90-like ATPase" evidence="11">
    <location>
        <begin position="286"/>
        <end position="374"/>
    </location>
</feature>
<keyword evidence="10" id="KW-0472">Membrane</keyword>
<organism evidence="13 14">
    <name type="scientific">Actinoallomurus bryophytorum</name>
    <dbReference type="NCBI Taxonomy" id="1490222"/>
    <lineage>
        <taxon>Bacteria</taxon>
        <taxon>Bacillati</taxon>
        <taxon>Actinomycetota</taxon>
        <taxon>Actinomycetes</taxon>
        <taxon>Streptosporangiales</taxon>
        <taxon>Thermomonosporaceae</taxon>
        <taxon>Actinoallomurus</taxon>
    </lineage>
</organism>